<proteinExistence type="predicted"/>
<accession>A0A9N7TNQ7</accession>
<dbReference type="Proteomes" id="UP001153269">
    <property type="component" value="Unassembled WGS sequence"/>
</dbReference>
<gene>
    <name evidence="1" type="ORF">PLEPLA_LOCUS4107</name>
</gene>
<evidence type="ECO:0000313" key="2">
    <source>
        <dbReference type="Proteomes" id="UP001153269"/>
    </source>
</evidence>
<dbReference type="EMBL" id="CADEAL010000202">
    <property type="protein sequence ID" value="CAB1416316.1"/>
    <property type="molecule type" value="Genomic_DNA"/>
</dbReference>
<sequence length="101" mass="11911">MMTTIRNNQCTAGFIFCCYGRNREVQVEISAAKTWKRKRRRRRRRTAANTLLWESQNIESWPESSAKPSPRLNLVLPHESMAILSVYRNWLQAESEENARL</sequence>
<keyword evidence="2" id="KW-1185">Reference proteome</keyword>
<organism evidence="1 2">
    <name type="scientific">Pleuronectes platessa</name>
    <name type="common">European plaice</name>
    <dbReference type="NCBI Taxonomy" id="8262"/>
    <lineage>
        <taxon>Eukaryota</taxon>
        <taxon>Metazoa</taxon>
        <taxon>Chordata</taxon>
        <taxon>Craniata</taxon>
        <taxon>Vertebrata</taxon>
        <taxon>Euteleostomi</taxon>
        <taxon>Actinopterygii</taxon>
        <taxon>Neopterygii</taxon>
        <taxon>Teleostei</taxon>
        <taxon>Neoteleostei</taxon>
        <taxon>Acanthomorphata</taxon>
        <taxon>Carangaria</taxon>
        <taxon>Pleuronectiformes</taxon>
        <taxon>Pleuronectoidei</taxon>
        <taxon>Pleuronectidae</taxon>
        <taxon>Pleuronectes</taxon>
    </lineage>
</organism>
<reference evidence="1" key="1">
    <citation type="submission" date="2020-03" db="EMBL/GenBank/DDBJ databases">
        <authorList>
            <person name="Weist P."/>
        </authorList>
    </citation>
    <scope>NUCLEOTIDE SEQUENCE</scope>
</reference>
<dbReference type="AlphaFoldDB" id="A0A9N7TNQ7"/>
<evidence type="ECO:0000313" key="1">
    <source>
        <dbReference type="EMBL" id="CAB1416316.1"/>
    </source>
</evidence>
<protein>
    <submittedName>
        <fullName evidence="1">Uncharacterized protein</fullName>
    </submittedName>
</protein>
<comment type="caution">
    <text evidence="1">The sequence shown here is derived from an EMBL/GenBank/DDBJ whole genome shotgun (WGS) entry which is preliminary data.</text>
</comment>
<name>A0A9N7TNQ7_PLEPL</name>